<keyword evidence="4" id="KW-1185">Reference proteome</keyword>
<feature type="transmembrane region" description="Helical" evidence="1">
    <location>
        <begin position="124"/>
        <end position="143"/>
    </location>
</feature>
<protein>
    <submittedName>
        <fullName evidence="3">Phosphatase PAP2 family protein</fullName>
    </submittedName>
</protein>
<dbReference type="Proteomes" id="UP001595457">
    <property type="component" value="Unassembled WGS sequence"/>
</dbReference>
<dbReference type="RefSeq" id="WP_377812811.1">
    <property type="nucleotide sequence ID" value="NZ_JBHRSJ010000005.1"/>
</dbReference>
<dbReference type="InterPro" id="IPR000326">
    <property type="entry name" value="PAP2/HPO"/>
</dbReference>
<evidence type="ECO:0000313" key="3">
    <source>
        <dbReference type="EMBL" id="MFC2971226.1"/>
    </source>
</evidence>
<gene>
    <name evidence="3" type="ORF">ACFOJE_03205</name>
</gene>
<proteinExistence type="predicted"/>
<dbReference type="SUPFAM" id="SSF48317">
    <property type="entry name" value="Acid phosphatase/Vanadium-dependent haloperoxidase"/>
    <property type="match status" value="1"/>
</dbReference>
<dbReference type="Gene3D" id="1.20.144.10">
    <property type="entry name" value="Phosphatidic acid phosphatase type 2/haloperoxidase"/>
    <property type="match status" value="1"/>
</dbReference>
<evidence type="ECO:0000313" key="4">
    <source>
        <dbReference type="Proteomes" id="UP001595457"/>
    </source>
</evidence>
<keyword evidence="1" id="KW-0812">Transmembrane</keyword>
<reference evidence="4" key="1">
    <citation type="journal article" date="2019" name="Int. J. Syst. Evol. Microbiol.">
        <title>The Global Catalogue of Microorganisms (GCM) 10K type strain sequencing project: providing services to taxonomists for standard genome sequencing and annotation.</title>
        <authorList>
            <consortium name="The Broad Institute Genomics Platform"/>
            <consortium name="The Broad Institute Genome Sequencing Center for Infectious Disease"/>
            <person name="Wu L."/>
            <person name="Ma J."/>
        </authorList>
    </citation>
    <scope>NUCLEOTIDE SEQUENCE [LARGE SCALE GENOMIC DNA]</scope>
    <source>
        <strain evidence="4">KCTC 62195</strain>
    </source>
</reference>
<feature type="transmembrane region" description="Helical" evidence="1">
    <location>
        <begin position="12"/>
        <end position="29"/>
    </location>
</feature>
<dbReference type="EMBL" id="JBHRSJ010000005">
    <property type="protein sequence ID" value="MFC2971226.1"/>
    <property type="molecule type" value="Genomic_DNA"/>
</dbReference>
<feature type="transmembrane region" description="Helical" evidence="1">
    <location>
        <begin position="36"/>
        <end position="56"/>
    </location>
</feature>
<keyword evidence="1" id="KW-1133">Transmembrane helix</keyword>
<feature type="domain" description="Phosphatidic acid phosphatase type 2/haloperoxidase" evidence="2">
    <location>
        <begin position="71"/>
        <end position="143"/>
    </location>
</feature>
<sequence length="201" mass="21678">MAFTEVTRFADMAIMLPAAAIIASWLLLARSPRAALAWLAVLGASYLPVIVSKLAFKGWGLGIRSLDFAVISGQALNATLMGTVLLSLLARQLRPRLRWPAGLAGLCAGGWFALTRVAGHSHSLSEALLGFLLGTAAAGFFLQRLERYPLQRLRPLPLLLGIGLIGYATTLPRLPVEEWLDRLALGISGHAEVFVPGDWQR</sequence>
<name>A0ABV7AQK0_9GAMM</name>
<dbReference type="Pfam" id="PF01569">
    <property type="entry name" value="PAP2"/>
    <property type="match status" value="1"/>
</dbReference>
<evidence type="ECO:0000256" key="1">
    <source>
        <dbReference type="SAM" id="Phobius"/>
    </source>
</evidence>
<dbReference type="InterPro" id="IPR036938">
    <property type="entry name" value="PAP2/HPO_sf"/>
</dbReference>
<feature type="transmembrane region" description="Helical" evidence="1">
    <location>
        <begin position="68"/>
        <end position="89"/>
    </location>
</feature>
<feature type="transmembrane region" description="Helical" evidence="1">
    <location>
        <begin position="101"/>
        <end position="118"/>
    </location>
</feature>
<keyword evidence="1" id="KW-0472">Membrane</keyword>
<accession>A0ABV7AQK0</accession>
<comment type="caution">
    <text evidence="3">The sequence shown here is derived from an EMBL/GenBank/DDBJ whole genome shotgun (WGS) entry which is preliminary data.</text>
</comment>
<organism evidence="3 4">
    <name type="scientific">Azotobacter bryophylli</name>
    <dbReference type="NCBI Taxonomy" id="1986537"/>
    <lineage>
        <taxon>Bacteria</taxon>
        <taxon>Pseudomonadati</taxon>
        <taxon>Pseudomonadota</taxon>
        <taxon>Gammaproteobacteria</taxon>
        <taxon>Pseudomonadales</taxon>
        <taxon>Pseudomonadaceae</taxon>
        <taxon>Azotobacter</taxon>
    </lineage>
</organism>
<evidence type="ECO:0000259" key="2">
    <source>
        <dbReference type="Pfam" id="PF01569"/>
    </source>
</evidence>